<comment type="caution">
    <text evidence="5">The sequence shown here is derived from an EMBL/GenBank/DDBJ whole genome shotgun (WGS) entry which is preliminary data.</text>
</comment>
<sequence length="83" mass="8564">MTNRGAALTGWTLTLTVADGVRLTNGWNGEWSQSGNRLTVRNVSWNGSVPTGGTVAVGFQGTFTGTTLPAFGEVTLDGTACTT</sequence>
<dbReference type="GO" id="GO:0004553">
    <property type="term" value="F:hydrolase activity, hydrolyzing O-glycosyl compounds"/>
    <property type="evidence" value="ECO:0007669"/>
    <property type="project" value="InterPro"/>
</dbReference>
<keyword evidence="6" id="KW-1185">Reference proteome</keyword>
<keyword evidence="3" id="KW-0624">Polysaccharide degradation</keyword>
<evidence type="ECO:0000256" key="2">
    <source>
        <dbReference type="ARBA" id="ARBA00023295"/>
    </source>
</evidence>
<dbReference type="AlphaFoldDB" id="A0A562WIS6"/>
<keyword evidence="3" id="KW-0119">Carbohydrate metabolism</keyword>
<gene>
    <name evidence="5" type="ORF">JD81_03703</name>
</gene>
<dbReference type="SMART" id="SM00637">
    <property type="entry name" value="CBD_II"/>
    <property type="match status" value="1"/>
</dbReference>
<dbReference type="RefSeq" id="WP_244948729.1">
    <property type="nucleotide sequence ID" value="NZ_VLLP01000001.1"/>
</dbReference>
<accession>A0A562WIS6</accession>
<dbReference type="Pfam" id="PF00553">
    <property type="entry name" value="CBM_2"/>
    <property type="match status" value="1"/>
</dbReference>
<keyword evidence="5" id="KW-0858">Xylan degradation</keyword>
<evidence type="ECO:0000313" key="6">
    <source>
        <dbReference type="Proteomes" id="UP000319728"/>
    </source>
</evidence>
<dbReference type="InterPro" id="IPR018366">
    <property type="entry name" value="CBM2_CS"/>
</dbReference>
<keyword evidence="2 5" id="KW-0326">Glycosidase</keyword>
<dbReference type="GO" id="GO:0045493">
    <property type="term" value="P:xylan catabolic process"/>
    <property type="evidence" value="ECO:0007669"/>
    <property type="project" value="UniProtKB-KW"/>
</dbReference>
<protein>
    <submittedName>
        <fullName evidence="5">Endoglucanase/endo-1,4-beta-xylanase/cellulose 1,4-beta-cellobiosidase</fullName>
    </submittedName>
</protein>
<dbReference type="SUPFAM" id="SSF49384">
    <property type="entry name" value="Carbohydrate-binding domain"/>
    <property type="match status" value="1"/>
</dbReference>
<reference evidence="5 6" key="1">
    <citation type="submission" date="2019-07" db="EMBL/GenBank/DDBJ databases">
        <title>R&amp;d 2014.</title>
        <authorList>
            <person name="Klenk H.-P."/>
        </authorList>
    </citation>
    <scope>NUCLEOTIDE SEQUENCE [LARGE SCALE GENOMIC DNA]</scope>
    <source>
        <strain evidence="5 6">DSM 43912</strain>
    </source>
</reference>
<dbReference type="Proteomes" id="UP000319728">
    <property type="component" value="Unassembled WGS sequence"/>
</dbReference>
<name>A0A562WIS6_9ACTN</name>
<proteinExistence type="predicted"/>
<dbReference type="InterPro" id="IPR008965">
    <property type="entry name" value="CBM2/CBM3_carb-bd_dom_sf"/>
</dbReference>
<dbReference type="InterPro" id="IPR012291">
    <property type="entry name" value="CBM2_carb-bd_dom_sf"/>
</dbReference>
<feature type="domain" description="CBM2" evidence="4">
    <location>
        <begin position="1"/>
        <end position="83"/>
    </location>
</feature>
<dbReference type="PROSITE" id="PS00561">
    <property type="entry name" value="CBM2_A"/>
    <property type="match status" value="1"/>
</dbReference>
<dbReference type="GO" id="GO:0030247">
    <property type="term" value="F:polysaccharide binding"/>
    <property type="evidence" value="ECO:0007669"/>
    <property type="project" value="UniProtKB-UniRule"/>
</dbReference>
<evidence type="ECO:0000256" key="1">
    <source>
        <dbReference type="ARBA" id="ARBA00022801"/>
    </source>
</evidence>
<dbReference type="EMBL" id="VLLP01000001">
    <property type="protein sequence ID" value="TWJ30166.1"/>
    <property type="molecule type" value="Genomic_DNA"/>
</dbReference>
<dbReference type="PROSITE" id="PS51173">
    <property type="entry name" value="CBM2"/>
    <property type="match status" value="1"/>
</dbReference>
<evidence type="ECO:0000259" key="4">
    <source>
        <dbReference type="PROSITE" id="PS51173"/>
    </source>
</evidence>
<dbReference type="Gene3D" id="2.60.40.290">
    <property type="match status" value="1"/>
</dbReference>
<evidence type="ECO:0000256" key="3">
    <source>
        <dbReference type="ARBA" id="ARBA00023326"/>
    </source>
</evidence>
<dbReference type="InterPro" id="IPR001919">
    <property type="entry name" value="CBD2"/>
</dbReference>
<evidence type="ECO:0000313" key="5">
    <source>
        <dbReference type="EMBL" id="TWJ30166.1"/>
    </source>
</evidence>
<organism evidence="5 6">
    <name type="scientific">Micromonospora sagamiensis</name>
    <dbReference type="NCBI Taxonomy" id="47875"/>
    <lineage>
        <taxon>Bacteria</taxon>
        <taxon>Bacillati</taxon>
        <taxon>Actinomycetota</taxon>
        <taxon>Actinomycetes</taxon>
        <taxon>Micromonosporales</taxon>
        <taxon>Micromonosporaceae</taxon>
        <taxon>Micromonospora</taxon>
    </lineage>
</organism>
<keyword evidence="1 5" id="KW-0378">Hydrolase</keyword>